<keyword evidence="2" id="KW-0378">Hydrolase</keyword>
<dbReference type="SUPFAM" id="SSF51658">
    <property type="entry name" value="Xylose isomerase-like"/>
    <property type="match status" value="1"/>
</dbReference>
<protein>
    <submittedName>
        <fullName evidence="2">Endonuclease</fullName>
    </submittedName>
</protein>
<gene>
    <name evidence="2" type="ORF">AU467_35395</name>
</gene>
<name>A0A101KV84_RHILI</name>
<dbReference type="PANTHER" id="PTHR12110">
    <property type="entry name" value="HYDROXYPYRUVATE ISOMERASE"/>
    <property type="match status" value="1"/>
</dbReference>
<feature type="domain" description="Xylose isomerase-like TIM barrel" evidence="1">
    <location>
        <begin position="5"/>
        <end position="177"/>
    </location>
</feature>
<dbReference type="InterPro" id="IPR050312">
    <property type="entry name" value="IolE/XylAMocC-like"/>
</dbReference>
<evidence type="ECO:0000313" key="3">
    <source>
        <dbReference type="Proteomes" id="UP000053176"/>
    </source>
</evidence>
<keyword evidence="2" id="KW-0540">Nuclease</keyword>
<dbReference type="PANTHER" id="PTHR12110:SF52">
    <property type="entry name" value="XYLOSE ISOMERASE"/>
    <property type="match status" value="1"/>
</dbReference>
<dbReference type="InterPro" id="IPR036237">
    <property type="entry name" value="Xyl_isomerase-like_sf"/>
</dbReference>
<organism evidence="2 3">
    <name type="scientific">Rhizobium loti</name>
    <name type="common">Mesorhizobium loti</name>
    <dbReference type="NCBI Taxonomy" id="381"/>
    <lineage>
        <taxon>Bacteria</taxon>
        <taxon>Pseudomonadati</taxon>
        <taxon>Pseudomonadota</taxon>
        <taxon>Alphaproteobacteria</taxon>
        <taxon>Hyphomicrobiales</taxon>
        <taxon>Phyllobacteriaceae</taxon>
        <taxon>Mesorhizobium</taxon>
    </lineage>
</organism>
<dbReference type="InterPro" id="IPR013022">
    <property type="entry name" value="Xyl_isomerase-like_TIM-brl"/>
</dbReference>
<dbReference type="GO" id="GO:0004519">
    <property type="term" value="F:endonuclease activity"/>
    <property type="evidence" value="ECO:0007669"/>
    <property type="project" value="UniProtKB-KW"/>
</dbReference>
<comment type="caution">
    <text evidence="2">The sequence shown here is derived from an EMBL/GenBank/DDBJ whole genome shotgun (WGS) entry which is preliminary data.</text>
</comment>
<dbReference type="Proteomes" id="UP000053176">
    <property type="component" value="Unassembled WGS sequence"/>
</dbReference>
<dbReference type="OrthoDB" id="9779184at2"/>
<reference evidence="2 3" key="1">
    <citation type="submission" date="2015-12" db="EMBL/GenBank/DDBJ databases">
        <title>Draft genome sequence of Mesorhizobium sp. UFLA 01-765, a multitolerant efficient symbiont and plant-growth promoting strain isolated from Zn-mining soil using Leucaena leucocephala as a trap plant.</title>
        <authorList>
            <person name="Rangel W.M."/>
            <person name="Thijs S."/>
            <person name="Longatti S.M."/>
            <person name="Moreira F.M."/>
            <person name="Weyens N."/>
            <person name="Vangronsveld J."/>
            <person name="Van Hamme J.D."/>
            <person name="Bottos E.M."/>
            <person name="Rineau F."/>
        </authorList>
    </citation>
    <scope>NUCLEOTIDE SEQUENCE [LARGE SCALE GENOMIC DNA]</scope>
    <source>
        <strain evidence="2 3">UFLA 01-765</strain>
    </source>
</reference>
<feature type="non-terminal residue" evidence="2">
    <location>
        <position position="1"/>
    </location>
</feature>
<keyword evidence="2" id="KW-0255">Endonuclease</keyword>
<feature type="non-terminal residue" evidence="2">
    <location>
        <position position="182"/>
    </location>
</feature>
<dbReference type="Pfam" id="PF01261">
    <property type="entry name" value="AP_endonuc_2"/>
    <property type="match status" value="1"/>
</dbReference>
<evidence type="ECO:0000259" key="1">
    <source>
        <dbReference type="Pfam" id="PF01261"/>
    </source>
</evidence>
<dbReference type="AlphaFoldDB" id="A0A101KV84"/>
<evidence type="ECO:0000313" key="2">
    <source>
        <dbReference type="EMBL" id="KUM27479.1"/>
    </source>
</evidence>
<dbReference type="Gene3D" id="3.20.20.150">
    <property type="entry name" value="Divalent-metal-dependent TIM barrel enzymes"/>
    <property type="match status" value="1"/>
</dbReference>
<accession>A0A101KV84</accession>
<dbReference type="EMBL" id="LPWA01000091">
    <property type="protein sequence ID" value="KUM27479.1"/>
    <property type="molecule type" value="Genomic_DNA"/>
</dbReference>
<sequence length="182" mass="19908">GVWRDAIDKYGIAEAKRMLADNGMVVTGLNRAGPLVGREAARWAVLDDARRAIDQAAELSAGCLPVLPGSLPSKTKDLNAVRSQYREALAELLPHARKAGVTLALEPLHPMLAADRSCMNTMADANDLCDDLGPGIGIIVDVYHVWWDSRLEAEIKRAGKDRLVGFHVSDWLVPTRDLVFDR</sequence>
<proteinExistence type="predicted"/>